<dbReference type="GeneID" id="87955357"/>
<feature type="region of interest" description="Disordered" evidence="1">
    <location>
        <begin position="157"/>
        <end position="180"/>
    </location>
</feature>
<evidence type="ECO:0000256" key="1">
    <source>
        <dbReference type="SAM" id="MobiDB-lite"/>
    </source>
</evidence>
<keyword evidence="3" id="KW-1185">Reference proteome</keyword>
<proteinExistence type="predicted"/>
<dbReference type="RefSeq" id="XP_062791013.1">
    <property type="nucleotide sequence ID" value="XM_062934962.1"/>
</dbReference>
<evidence type="ECO:0000313" key="3">
    <source>
        <dbReference type="Proteomes" id="UP001329825"/>
    </source>
</evidence>
<evidence type="ECO:0000313" key="2">
    <source>
        <dbReference type="EMBL" id="WRT66273.1"/>
    </source>
</evidence>
<dbReference type="EMBL" id="CP141884">
    <property type="protein sequence ID" value="WRT66273.1"/>
    <property type="molecule type" value="Genomic_DNA"/>
</dbReference>
<reference evidence="2 3" key="1">
    <citation type="submission" date="2024-01" db="EMBL/GenBank/DDBJ databases">
        <title>Comparative genomics of Cryptococcus and Kwoniella reveals pathogenesis evolution and contrasting modes of karyotype evolution via chromosome fusion or intercentromeric recombination.</title>
        <authorList>
            <person name="Coelho M.A."/>
            <person name="David-Palma M."/>
            <person name="Shea T."/>
            <person name="Bowers K."/>
            <person name="McGinley-Smith S."/>
            <person name="Mohammad A.W."/>
            <person name="Gnirke A."/>
            <person name="Yurkov A.M."/>
            <person name="Nowrousian M."/>
            <person name="Sun S."/>
            <person name="Cuomo C.A."/>
            <person name="Heitman J."/>
        </authorList>
    </citation>
    <scope>NUCLEOTIDE SEQUENCE [LARGE SCALE GENOMIC DNA]</scope>
    <source>
        <strain evidence="2">CBS 11374</strain>
    </source>
</reference>
<accession>A0ABZ1CWZ5</accession>
<gene>
    <name evidence="2" type="ORF">IL334_003226</name>
</gene>
<organism evidence="2 3">
    <name type="scientific">Kwoniella shivajii</name>
    <dbReference type="NCBI Taxonomy" id="564305"/>
    <lineage>
        <taxon>Eukaryota</taxon>
        <taxon>Fungi</taxon>
        <taxon>Dikarya</taxon>
        <taxon>Basidiomycota</taxon>
        <taxon>Agaricomycotina</taxon>
        <taxon>Tremellomycetes</taxon>
        <taxon>Tremellales</taxon>
        <taxon>Cryptococcaceae</taxon>
        <taxon>Kwoniella</taxon>
    </lineage>
</organism>
<protein>
    <submittedName>
        <fullName evidence="2">Uncharacterized protein</fullName>
    </submittedName>
</protein>
<name>A0ABZ1CWZ5_9TREE</name>
<sequence length="359" mass="39592">MNSVKSLGSTHLLADLEDLSVEISNLSHHLSHKTPSSPAAPKSSTASRLSKLISHVLPSRSVSLRKRGTGKYKDVDARPLIFRRGSDDSDQTLVDPSNNELSAEELLNLLAPSMTRLQRLSRKVAASNNGFSSTDYSVKSTFNDICTQFLDLLQSLRCPSSSDPDTDPDYKGNDDPRDDSEELEMRNLMLSALTKKLQIENNRCSSLSPSLIDARNPFIIHSSSLSSESKIRSISSLESRPSTVKGMKFAGNDFVDTEILLSPSIHPKRFSKPIKIDHKNIDIDKDKVGGTEDEINTVGSFSSFLSKYQNSTNSRHIDNMNNPWAQNVIRLGSFQASLLFSNSPIAVRKLSGNNPNPFL</sequence>
<dbReference type="Proteomes" id="UP001329825">
    <property type="component" value="Chromosome 4"/>
</dbReference>